<proteinExistence type="predicted"/>
<protein>
    <submittedName>
        <fullName evidence="7">LysE family translocator</fullName>
    </submittedName>
</protein>
<keyword evidence="4 6" id="KW-1133">Transmembrane helix</keyword>
<evidence type="ECO:0000256" key="1">
    <source>
        <dbReference type="ARBA" id="ARBA00004651"/>
    </source>
</evidence>
<evidence type="ECO:0000256" key="6">
    <source>
        <dbReference type="SAM" id="Phobius"/>
    </source>
</evidence>
<evidence type="ECO:0000256" key="2">
    <source>
        <dbReference type="ARBA" id="ARBA00022475"/>
    </source>
</evidence>
<dbReference type="InterPro" id="IPR001123">
    <property type="entry name" value="LeuE-type"/>
</dbReference>
<evidence type="ECO:0000313" key="8">
    <source>
        <dbReference type="Proteomes" id="UP000287447"/>
    </source>
</evidence>
<keyword evidence="5 6" id="KW-0472">Membrane</keyword>
<comment type="subcellular location">
    <subcellularLocation>
        <location evidence="1">Cell membrane</location>
        <topology evidence="1">Multi-pass membrane protein</topology>
    </subcellularLocation>
</comment>
<accession>A0A3S2VKS6</accession>
<evidence type="ECO:0000256" key="3">
    <source>
        <dbReference type="ARBA" id="ARBA00022692"/>
    </source>
</evidence>
<sequence>MGTAYQSQGFGHVMGIDIDLLFSLAVFALVTSITPGPNNLMVMASGAAFGVRRTVPHVAGIAIGFATMIGGAVFGLGALLEAFPWALDVVRYVGAAWMFWLAWQFLSPLFSPPPASEEEGTVDAKARPFRLYEAALFQWINPKAWAMAVATAGAYAGITDDTIPRTLAMCAVFTLVGPASNFVWVIGGQTIRRLLSPANGGRMFSGLMGVLVAVSAGLILFA</sequence>
<keyword evidence="8" id="KW-1185">Reference proteome</keyword>
<keyword evidence="2" id="KW-1003">Cell membrane</keyword>
<feature type="transmembrane region" description="Helical" evidence="6">
    <location>
        <begin position="203"/>
        <end position="221"/>
    </location>
</feature>
<evidence type="ECO:0000313" key="7">
    <source>
        <dbReference type="EMBL" id="RVU34220.1"/>
    </source>
</evidence>
<dbReference type="PANTHER" id="PTHR30086">
    <property type="entry name" value="ARGININE EXPORTER PROTEIN ARGO"/>
    <property type="match status" value="1"/>
</dbReference>
<evidence type="ECO:0000256" key="4">
    <source>
        <dbReference type="ARBA" id="ARBA00022989"/>
    </source>
</evidence>
<feature type="transmembrane region" description="Helical" evidence="6">
    <location>
        <begin position="54"/>
        <end position="77"/>
    </location>
</feature>
<keyword evidence="3 6" id="KW-0812">Transmembrane</keyword>
<dbReference type="GO" id="GO:0005886">
    <property type="term" value="C:plasma membrane"/>
    <property type="evidence" value="ECO:0007669"/>
    <property type="project" value="UniProtKB-SubCell"/>
</dbReference>
<dbReference type="PANTHER" id="PTHR30086:SF20">
    <property type="entry name" value="ARGININE EXPORTER PROTEIN ARGO-RELATED"/>
    <property type="match status" value="1"/>
</dbReference>
<dbReference type="GO" id="GO:0015171">
    <property type="term" value="F:amino acid transmembrane transporter activity"/>
    <property type="evidence" value="ECO:0007669"/>
    <property type="project" value="TreeGrafter"/>
</dbReference>
<feature type="transmembrane region" description="Helical" evidence="6">
    <location>
        <begin position="12"/>
        <end position="34"/>
    </location>
</feature>
<name>A0A3S2VKS6_9PROT</name>
<comment type="caution">
    <text evidence="7">The sequence shown here is derived from an EMBL/GenBank/DDBJ whole genome shotgun (WGS) entry which is preliminary data.</text>
</comment>
<dbReference type="Pfam" id="PF01810">
    <property type="entry name" value="LysE"/>
    <property type="match status" value="1"/>
</dbReference>
<dbReference type="AlphaFoldDB" id="A0A3S2VKS6"/>
<dbReference type="EMBL" id="SADE01000004">
    <property type="protein sequence ID" value="RVU34220.1"/>
    <property type="molecule type" value="Genomic_DNA"/>
</dbReference>
<dbReference type="GO" id="GO:0033228">
    <property type="term" value="P:cysteine export across plasma membrane"/>
    <property type="evidence" value="ECO:0007669"/>
    <property type="project" value="TreeGrafter"/>
</dbReference>
<reference evidence="8" key="1">
    <citation type="submission" date="2019-01" db="EMBL/GenBank/DDBJ databases">
        <title>Gri0909 isolated from a small marine red alga.</title>
        <authorList>
            <person name="Kim J."/>
            <person name="Jeong S.E."/>
            <person name="Jeon C.O."/>
        </authorList>
    </citation>
    <scope>NUCLEOTIDE SEQUENCE [LARGE SCALE GENOMIC DNA]</scope>
    <source>
        <strain evidence="8">Gri0909</strain>
    </source>
</reference>
<evidence type="ECO:0000256" key="5">
    <source>
        <dbReference type="ARBA" id="ARBA00023136"/>
    </source>
</evidence>
<feature type="transmembrane region" description="Helical" evidence="6">
    <location>
        <begin position="89"/>
        <end position="106"/>
    </location>
</feature>
<dbReference type="Proteomes" id="UP000287447">
    <property type="component" value="Unassembled WGS sequence"/>
</dbReference>
<gene>
    <name evidence="7" type="ORF">EOI86_24230</name>
</gene>
<feature type="transmembrane region" description="Helical" evidence="6">
    <location>
        <begin position="166"/>
        <end position="191"/>
    </location>
</feature>
<organism evidence="7 8">
    <name type="scientific">Hwanghaeella grinnelliae</name>
    <dbReference type="NCBI Taxonomy" id="2500179"/>
    <lineage>
        <taxon>Bacteria</taxon>
        <taxon>Pseudomonadati</taxon>
        <taxon>Pseudomonadota</taxon>
        <taxon>Alphaproteobacteria</taxon>
        <taxon>Rhodospirillales</taxon>
        <taxon>Rhodospirillaceae</taxon>
        <taxon>Hwanghaeella</taxon>
    </lineage>
</organism>